<evidence type="ECO:0000313" key="6">
    <source>
        <dbReference type="EMBL" id="MCM8556461.1"/>
    </source>
</evidence>
<comment type="caution">
    <text evidence="6">The sequence shown here is derived from an EMBL/GenBank/DDBJ whole genome shotgun (WGS) entry which is preliminary data.</text>
</comment>
<keyword evidence="2 6" id="KW-0560">Oxidoreductase</keyword>
<dbReference type="GO" id="GO:0030091">
    <property type="term" value="P:protein repair"/>
    <property type="evidence" value="ECO:0007669"/>
    <property type="project" value="InterPro"/>
</dbReference>
<dbReference type="Pfam" id="PF01641">
    <property type="entry name" value="SelR"/>
    <property type="match status" value="1"/>
</dbReference>
<dbReference type="InterPro" id="IPR028427">
    <property type="entry name" value="Met_Sox_Rdtase_MsrB"/>
</dbReference>
<organism evidence="6 7">
    <name type="scientific">Sphingomicrobium sediminis</name>
    <dbReference type="NCBI Taxonomy" id="2950949"/>
    <lineage>
        <taxon>Bacteria</taxon>
        <taxon>Pseudomonadati</taxon>
        <taxon>Pseudomonadota</taxon>
        <taxon>Alphaproteobacteria</taxon>
        <taxon>Sphingomonadales</taxon>
        <taxon>Sphingomonadaceae</taxon>
        <taxon>Sphingomicrobium</taxon>
    </lineage>
</organism>
<reference evidence="6" key="1">
    <citation type="submission" date="2022-06" db="EMBL/GenBank/DDBJ databases">
        <title>Sphingomicrobium sedimins sp. nov., a marine bacterium isolated from tidal flat.</title>
        <authorList>
            <person name="Kim C.-H."/>
            <person name="Yoo Y."/>
            <person name="Kim J.-J."/>
        </authorList>
    </citation>
    <scope>NUCLEOTIDE SEQUENCE</scope>
    <source>
        <strain evidence="6">GRR-S6-50</strain>
    </source>
</reference>
<feature type="chain" id="PRO_5040972904" description="peptide-methionine (R)-S-oxide reductase" evidence="4">
    <location>
        <begin position="26"/>
        <end position="165"/>
    </location>
</feature>
<dbReference type="NCBIfam" id="TIGR00357">
    <property type="entry name" value="peptide-methionine (R)-S-oxide reductase MsrB"/>
    <property type="match status" value="1"/>
</dbReference>
<name>A0A9X2EFH8_9SPHN</name>
<evidence type="ECO:0000256" key="2">
    <source>
        <dbReference type="ARBA" id="ARBA00023002"/>
    </source>
</evidence>
<gene>
    <name evidence="6" type="primary">msrB</name>
    <name evidence="6" type="ORF">NDO55_01335</name>
</gene>
<sequence length="165" mass="18176">MLKSGIDRRALLGAAAIGVAGTAFAMSGGAKVDRDAFPVRKTDRQWRRQLGDERYRILRQSGTERPYSSPLNDEKRPGIYHCAGCDTPLFSSSDKYDSRTGWPAFTRAILPNRVGYARDTSLGMIRTEEHCATCGGHLGHRFNDGPPPTGKRHCINGLALRFKPA</sequence>
<dbReference type="AlphaFoldDB" id="A0A9X2EFH8"/>
<feature type="domain" description="MsrB" evidence="5">
    <location>
        <begin position="43"/>
        <end position="165"/>
    </location>
</feature>
<dbReference type="EC" id="1.8.4.12" evidence="1"/>
<dbReference type="GO" id="GO:0006979">
    <property type="term" value="P:response to oxidative stress"/>
    <property type="evidence" value="ECO:0007669"/>
    <property type="project" value="InterPro"/>
</dbReference>
<dbReference type="EMBL" id="JAMSHT010000001">
    <property type="protein sequence ID" value="MCM8556461.1"/>
    <property type="molecule type" value="Genomic_DNA"/>
</dbReference>
<dbReference type="PANTHER" id="PTHR10173:SF57">
    <property type="entry name" value="PEPTIDE-METHIONINE (R)-S-OXIDE REDUCTASE"/>
    <property type="match status" value="1"/>
</dbReference>
<dbReference type="PANTHER" id="PTHR10173">
    <property type="entry name" value="METHIONINE SULFOXIDE REDUCTASE"/>
    <property type="match status" value="1"/>
</dbReference>
<dbReference type="GO" id="GO:0005737">
    <property type="term" value="C:cytoplasm"/>
    <property type="evidence" value="ECO:0007669"/>
    <property type="project" value="TreeGrafter"/>
</dbReference>
<proteinExistence type="predicted"/>
<dbReference type="SUPFAM" id="SSF51316">
    <property type="entry name" value="Mss4-like"/>
    <property type="match status" value="1"/>
</dbReference>
<evidence type="ECO:0000256" key="1">
    <source>
        <dbReference type="ARBA" id="ARBA00012499"/>
    </source>
</evidence>
<dbReference type="Gene3D" id="2.170.150.20">
    <property type="entry name" value="Peptide methionine sulfoxide reductase"/>
    <property type="match status" value="1"/>
</dbReference>
<dbReference type="InterPro" id="IPR011057">
    <property type="entry name" value="Mss4-like_sf"/>
</dbReference>
<dbReference type="Proteomes" id="UP001155128">
    <property type="component" value="Unassembled WGS sequence"/>
</dbReference>
<dbReference type="PROSITE" id="PS51318">
    <property type="entry name" value="TAT"/>
    <property type="match status" value="1"/>
</dbReference>
<keyword evidence="7" id="KW-1185">Reference proteome</keyword>
<evidence type="ECO:0000256" key="3">
    <source>
        <dbReference type="ARBA" id="ARBA00048488"/>
    </source>
</evidence>
<feature type="signal peptide" evidence="4">
    <location>
        <begin position="1"/>
        <end position="25"/>
    </location>
</feature>
<dbReference type="InterPro" id="IPR006311">
    <property type="entry name" value="TAT_signal"/>
</dbReference>
<accession>A0A9X2EFH8</accession>
<dbReference type="PROSITE" id="PS51790">
    <property type="entry name" value="MSRB"/>
    <property type="match status" value="1"/>
</dbReference>
<keyword evidence="4" id="KW-0732">Signal</keyword>
<dbReference type="RefSeq" id="WP_252111682.1">
    <property type="nucleotide sequence ID" value="NZ_JAMSHT010000001.1"/>
</dbReference>
<dbReference type="GO" id="GO:0033743">
    <property type="term" value="F:peptide-methionine (R)-S-oxide reductase activity"/>
    <property type="evidence" value="ECO:0007669"/>
    <property type="project" value="UniProtKB-EC"/>
</dbReference>
<comment type="catalytic activity">
    <reaction evidence="3">
        <text>L-methionyl-[protein] + [thioredoxin]-disulfide + H2O = L-methionyl-(R)-S-oxide-[protein] + [thioredoxin]-dithiol</text>
        <dbReference type="Rhea" id="RHEA:24164"/>
        <dbReference type="Rhea" id="RHEA-COMP:10698"/>
        <dbReference type="Rhea" id="RHEA-COMP:10700"/>
        <dbReference type="Rhea" id="RHEA-COMP:12313"/>
        <dbReference type="Rhea" id="RHEA-COMP:12314"/>
        <dbReference type="ChEBI" id="CHEBI:15377"/>
        <dbReference type="ChEBI" id="CHEBI:16044"/>
        <dbReference type="ChEBI" id="CHEBI:29950"/>
        <dbReference type="ChEBI" id="CHEBI:45764"/>
        <dbReference type="ChEBI" id="CHEBI:50058"/>
        <dbReference type="EC" id="1.8.4.12"/>
    </reaction>
</comment>
<dbReference type="InterPro" id="IPR002579">
    <property type="entry name" value="Met_Sox_Rdtase_MsrB_dom"/>
</dbReference>
<evidence type="ECO:0000313" key="7">
    <source>
        <dbReference type="Proteomes" id="UP001155128"/>
    </source>
</evidence>
<evidence type="ECO:0000259" key="5">
    <source>
        <dbReference type="PROSITE" id="PS51790"/>
    </source>
</evidence>
<protein>
    <recommendedName>
        <fullName evidence="1">peptide-methionine (R)-S-oxide reductase</fullName>
        <ecNumber evidence="1">1.8.4.12</ecNumber>
    </recommendedName>
</protein>
<evidence type="ECO:0000256" key="4">
    <source>
        <dbReference type="SAM" id="SignalP"/>
    </source>
</evidence>